<name>A0A085M208_9BILA</name>
<dbReference type="InterPro" id="IPR041588">
    <property type="entry name" value="Integrase_H2C2"/>
</dbReference>
<dbReference type="GO" id="GO:0003964">
    <property type="term" value="F:RNA-directed DNA polymerase activity"/>
    <property type="evidence" value="ECO:0007669"/>
    <property type="project" value="UniProtKB-KW"/>
</dbReference>
<dbReference type="Pfam" id="PF17921">
    <property type="entry name" value="Integrase_H2C2"/>
    <property type="match status" value="1"/>
</dbReference>
<keyword evidence="5" id="KW-0540">Nuclease</keyword>
<evidence type="ECO:0000256" key="10">
    <source>
        <dbReference type="SAM" id="MobiDB-lite"/>
    </source>
</evidence>
<dbReference type="Gene3D" id="3.30.420.10">
    <property type="entry name" value="Ribonuclease H-like superfamily/Ribonuclease H"/>
    <property type="match status" value="1"/>
</dbReference>
<dbReference type="InterPro" id="IPR036397">
    <property type="entry name" value="RNaseH_sf"/>
</dbReference>
<dbReference type="Gene3D" id="3.10.10.10">
    <property type="entry name" value="HIV Type 1 Reverse Transcriptase, subunit A, domain 1"/>
    <property type="match status" value="1"/>
</dbReference>
<keyword evidence="4" id="KW-0548">Nucleotidyltransferase</keyword>
<evidence type="ECO:0000256" key="5">
    <source>
        <dbReference type="ARBA" id="ARBA00022722"/>
    </source>
</evidence>
<dbReference type="InterPro" id="IPR043502">
    <property type="entry name" value="DNA/RNA_pol_sf"/>
</dbReference>
<dbReference type="GO" id="GO:0004519">
    <property type="term" value="F:endonuclease activity"/>
    <property type="evidence" value="ECO:0007669"/>
    <property type="project" value="UniProtKB-KW"/>
</dbReference>
<organism evidence="14 15">
    <name type="scientific">Trichuris suis</name>
    <name type="common">pig whipworm</name>
    <dbReference type="NCBI Taxonomy" id="68888"/>
    <lineage>
        <taxon>Eukaryota</taxon>
        <taxon>Metazoa</taxon>
        <taxon>Ecdysozoa</taxon>
        <taxon>Nematoda</taxon>
        <taxon>Enoplea</taxon>
        <taxon>Dorylaimia</taxon>
        <taxon>Trichinellida</taxon>
        <taxon>Trichuridae</taxon>
        <taxon>Trichuris</taxon>
    </lineage>
</organism>
<dbReference type="EC" id="2.7.7.49" evidence="1"/>
<keyword evidence="7" id="KW-0378">Hydrolase</keyword>
<protein>
    <recommendedName>
        <fullName evidence="1">RNA-directed DNA polymerase</fullName>
        <ecNumber evidence="1">2.7.7.49</ecNumber>
    </recommendedName>
</protein>
<accession>A0A085M208</accession>
<dbReference type="InterPro" id="IPR001584">
    <property type="entry name" value="Integrase_cat-core"/>
</dbReference>
<feature type="region of interest" description="Disordered" evidence="10">
    <location>
        <begin position="149"/>
        <end position="180"/>
    </location>
</feature>
<dbReference type="Gene3D" id="3.30.70.270">
    <property type="match status" value="2"/>
</dbReference>
<sequence length="1241" mass="140541">MEAPILEQCFDIVDNPPAEGKYEALKQRILDRFADSDHKRLQTLLCGMQIGDDKPSRFLQRMLHEVPSNVGNMNAIIRQLWIQQLPVNVQTCLAQTEEDDLEKLARLADKVYEVTTAAVSSINTSATAMDNVASELRAEVAELSRRIRHMEKRFPAHRRRSPSTRRRSSRPPQRQQNSNWCYYHNRFQRNARNVAPLGPPGTGGATEHRPSRLFIADRVTRKSYLIDTGADVSVVPATLADIKRGPSIYKLYAANDTEIRTYGTRLTSLDLGFGRILKWPFVVAEVPKAIIGADFLGRFHLLPDVRHKRLVDGFTLLSSKGTPTNETANGLRTISGTSPYHAILAEFPDVTKPFATTKKPKHNVVHRIIVNGNPVVARARRLDPRKYAAAKREFEYMIEQGICRLSKSNYANPLHMVPKKSNGDWRPCGDYRLLNKMTKPDRYPVPHMHDFAHLLGRKTVFSKIDLVRAYHQIPVHPADVEKTAVITPFGLFEFPFMPFGLCNAAQTFQRFIDEILRGVNFAYAFIDDILIASKTPSEHDGHLRELLQRLTNYGVVINVDKCVFGAPQVEFLGFLICPEGIKPLPTKVQAVLDYPLPKTYQELRRFLAMLNFYRKFLPGSAATQSVLHDYMRGSKKADHRPLRLDEAATEAFEKCKESLANAALLRHPSPGCTLALMVDASGVAIGAALQQWKNGAWQPLSFFSKKLSPAQQRYSTYHRELTAAYMSVNYFRYMLEGRTFILYTDHKPLTFAFTKKSNDGTPRQIRYLDFIGQYTTDIRHITGATNVVADVLSRVSAITFPSPVDYEQLAQEQKESEELQRLLSSNMALNLKQLPMGDDNVLVYCDVLTKQVRPFLPQKFRKIVFNHLHSLSHPGTRATSRLLRERFVWPPIKKDCGTWTRECLTCQKAKIHRHVHYPLANFPVPAERFSHVHIDIVGPLPPAQGHAYILTCIDRCTRWPQAVPIEDASAETIAFAFLQGWVSRFGVPRTITTDQGRQFESSLFNSLTQFLGIRQTRTTAYNPKVNGLVERMHRQLKTAIICHKKANWLQALPLVLLGMRSVVKEDLGFSVAEMVYGQPICLPREFFIASNEPARDRSRLISDVRTAIQRMVPMPTNHRGNPTPFVHKDLMSSSHVLVRKGGVKKPLTAPYYGPFRVIERSKNFFTLDMHGEHRVVCLDRLKPAFSPRMTPSRLKTIPLGRMILLLSRKPASVASYEFPNVSPLIVDTGPGVPVAACLISL</sequence>
<evidence type="ECO:0000256" key="3">
    <source>
        <dbReference type="ARBA" id="ARBA00022679"/>
    </source>
</evidence>
<feature type="domain" description="Reverse transcriptase" evidence="12">
    <location>
        <begin position="398"/>
        <end position="576"/>
    </location>
</feature>
<dbReference type="PROSITE" id="PS50994">
    <property type="entry name" value="INTEGRASE"/>
    <property type="match status" value="1"/>
</dbReference>
<keyword evidence="3" id="KW-0808">Transferase</keyword>
<dbReference type="SUPFAM" id="SSF50630">
    <property type="entry name" value="Acid proteases"/>
    <property type="match status" value="1"/>
</dbReference>
<dbReference type="InterPro" id="IPR043128">
    <property type="entry name" value="Rev_trsase/Diguanyl_cyclase"/>
</dbReference>
<dbReference type="Pfam" id="PF17919">
    <property type="entry name" value="RT_RNaseH_2"/>
    <property type="match status" value="1"/>
</dbReference>
<evidence type="ECO:0000256" key="4">
    <source>
        <dbReference type="ARBA" id="ARBA00022695"/>
    </source>
</evidence>
<evidence type="ECO:0000256" key="1">
    <source>
        <dbReference type="ARBA" id="ARBA00012493"/>
    </source>
</evidence>
<dbReference type="FunFam" id="3.10.10.10:FF:000007">
    <property type="entry name" value="Retrovirus-related Pol polyprotein from transposon 17.6-like Protein"/>
    <property type="match status" value="1"/>
</dbReference>
<dbReference type="GO" id="GO:0015074">
    <property type="term" value="P:DNA integration"/>
    <property type="evidence" value="ECO:0007669"/>
    <property type="project" value="InterPro"/>
</dbReference>
<reference evidence="14 15" key="1">
    <citation type="journal article" date="2014" name="Nat. Genet.">
        <title>Genome and transcriptome of the porcine whipworm Trichuris suis.</title>
        <authorList>
            <person name="Jex A.R."/>
            <person name="Nejsum P."/>
            <person name="Schwarz E.M."/>
            <person name="Hu L."/>
            <person name="Young N.D."/>
            <person name="Hall R.S."/>
            <person name="Korhonen P.K."/>
            <person name="Liao S."/>
            <person name="Thamsborg S."/>
            <person name="Xia J."/>
            <person name="Xu P."/>
            <person name="Wang S."/>
            <person name="Scheerlinck J.P."/>
            <person name="Hofmann A."/>
            <person name="Sternberg P.W."/>
            <person name="Wang J."/>
            <person name="Gasser R.B."/>
        </authorList>
    </citation>
    <scope>NUCLEOTIDE SEQUENCE [LARGE SCALE GENOMIC DNA]</scope>
    <source>
        <strain evidence="14">DCEP-RM93M</strain>
    </source>
</reference>
<dbReference type="EMBL" id="KL363241">
    <property type="protein sequence ID" value="KFD51254.1"/>
    <property type="molecule type" value="Genomic_DNA"/>
</dbReference>
<dbReference type="CDD" id="cd09274">
    <property type="entry name" value="RNase_HI_RT_Ty3"/>
    <property type="match status" value="1"/>
</dbReference>
<proteinExistence type="predicted"/>
<dbReference type="SUPFAM" id="SSF56672">
    <property type="entry name" value="DNA/RNA polymerases"/>
    <property type="match status" value="1"/>
</dbReference>
<evidence type="ECO:0000256" key="6">
    <source>
        <dbReference type="ARBA" id="ARBA00022759"/>
    </source>
</evidence>
<dbReference type="FunFam" id="3.10.20.370:FF:000001">
    <property type="entry name" value="Retrovirus-related Pol polyprotein from transposon 17.6-like protein"/>
    <property type="match status" value="1"/>
</dbReference>
<evidence type="ECO:0000256" key="2">
    <source>
        <dbReference type="ARBA" id="ARBA00022670"/>
    </source>
</evidence>
<evidence type="ECO:0000259" key="13">
    <source>
        <dbReference type="PROSITE" id="PS50994"/>
    </source>
</evidence>
<dbReference type="PANTHER" id="PTHR37984:SF5">
    <property type="entry name" value="PROTEIN NYNRIN-LIKE"/>
    <property type="match status" value="1"/>
</dbReference>
<dbReference type="InterPro" id="IPR041577">
    <property type="entry name" value="RT_RNaseH_2"/>
</dbReference>
<dbReference type="GO" id="GO:0004190">
    <property type="term" value="F:aspartic-type endopeptidase activity"/>
    <property type="evidence" value="ECO:0007669"/>
    <property type="project" value="InterPro"/>
</dbReference>
<dbReference type="Pfam" id="PF00078">
    <property type="entry name" value="RVT_1"/>
    <property type="match status" value="1"/>
</dbReference>
<feature type="domain" description="Peptidase A2" evidence="11">
    <location>
        <begin position="222"/>
        <end position="295"/>
    </location>
</feature>
<evidence type="ECO:0000256" key="9">
    <source>
        <dbReference type="ARBA" id="ARBA00023268"/>
    </source>
</evidence>
<dbReference type="PANTHER" id="PTHR37984">
    <property type="entry name" value="PROTEIN CBG26694"/>
    <property type="match status" value="1"/>
</dbReference>
<dbReference type="PROSITE" id="PS50175">
    <property type="entry name" value="ASP_PROT_RETROV"/>
    <property type="match status" value="1"/>
</dbReference>
<evidence type="ECO:0000313" key="14">
    <source>
        <dbReference type="EMBL" id="KFD51254.1"/>
    </source>
</evidence>
<feature type="domain" description="Integrase catalytic" evidence="13">
    <location>
        <begin position="919"/>
        <end position="1091"/>
    </location>
</feature>
<keyword evidence="8" id="KW-0695">RNA-directed DNA polymerase</keyword>
<keyword evidence="2" id="KW-0645">Protease</keyword>
<dbReference type="Gene3D" id="3.10.20.370">
    <property type="match status" value="1"/>
</dbReference>
<evidence type="ECO:0000256" key="8">
    <source>
        <dbReference type="ARBA" id="ARBA00022918"/>
    </source>
</evidence>
<gene>
    <name evidence="14" type="ORF">M513_07854</name>
</gene>
<evidence type="ECO:0000313" key="15">
    <source>
        <dbReference type="Proteomes" id="UP000030764"/>
    </source>
</evidence>
<dbReference type="InterPro" id="IPR050951">
    <property type="entry name" value="Retrovirus_Pol_polyprotein"/>
</dbReference>
<dbReference type="Gene3D" id="1.10.340.70">
    <property type="match status" value="1"/>
</dbReference>
<keyword evidence="15" id="KW-1185">Reference proteome</keyword>
<dbReference type="InterPro" id="IPR000477">
    <property type="entry name" value="RT_dom"/>
</dbReference>
<dbReference type="AlphaFoldDB" id="A0A085M208"/>
<feature type="compositionally biased region" description="Basic residues" evidence="10">
    <location>
        <begin position="149"/>
        <end position="169"/>
    </location>
</feature>
<dbReference type="Pfam" id="PF00665">
    <property type="entry name" value="rve"/>
    <property type="match status" value="1"/>
</dbReference>
<dbReference type="Proteomes" id="UP000030764">
    <property type="component" value="Unassembled WGS sequence"/>
</dbReference>
<evidence type="ECO:0000259" key="11">
    <source>
        <dbReference type="PROSITE" id="PS50175"/>
    </source>
</evidence>
<dbReference type="FunFam" id="3.30.420.10:FF:000032">
    <property type="entry name" value="Retrovirus-related Pol polyprotein from transposon 297-like Protein"/>
    <property type="match status" value="1"/>
</dbReference>
<keyword evidence="9" id="KW-0511">Multifunctional enzyme</keyword>
<evidence type="ECO:0000256" key="7">
    <source>
        <dbReference type="ARBA" id="ARBA00022801"/>
    </source>
</evidence>
<dbReference type="GO" id="GO:0003676">
    <property type="term" value="F:nucleic acid binding"/>
    <property type="evidence" value="ECO:0007669"/>
    <property type="project" value="InterPro"/>
</dbReference>
<dbReference type="GO" id="GO:0042575">
    <property type="term" value="C:DNA polymerase complex"/>
    <property type="evidence" value="ECO:0007669"/>
    <property type="project" value="UniProtKB-ARBA"/>
</dbReference>
<dbReference type="GO" id="GO:0006508">
    <property type="term" value="P:proteolysis"/>
    <property type="evidence" value="ECO:0007669"/>
    <property type="project" value="UniProtKB-KW"/>
</dbReference>
<keyword evidence="6" id="KW-0255">Endonuclease</keyword>
<dbReference type="InterPro" id="IPR001995">
    <property type="entry name" value="Peptidase_A2_cat"/>
</dbReference>
<dbReference type="SUPFAM" id="SSF53098">
    <property type="entry name" value="Ribonuclease H-like"/>
    <property type="match status" value="1"/>
</dbReference>
<dbReference type="Gene3D" id="2.40.70.10">
    <property type="entry name" value="Acid Proteases"/>
    <property type="match status" value="1"/>
</dbReference>
<dbReference type="InterPro" id="IPR012337">
    <property type="entry name" value="RNaseH-like_sf"/>
</dbReference>
<dbReference type="InterPro" id="IPR021109">
    <property type="entry name" value="Peptidase_aspartic_dom_sf"/>
</dbReference>
<evidence type="ECO:0000259" key="12">
    <source>
        <dbReference type="PROSITE" id="PS50878"/>
    </source>
</evidence>
<dbReference type="PROSITE" id="PS50878">
    <property type="entry name" value="RT_POL"/>
    <property type="match status" value="1"/>
</dbReference>
<dbReference type="CDD" id="cd01647">
    <property type="entry name" value="RT_LTR"/>
    <property type="match status" value="1"/>
</dbReference>